<dbReference type="InterPro" id="IPR036890">
    <property type="entry name" value="HATPase_C_sf"/>
</dbReference>
<feature type="compositionally biased region" description="Basic and acidic residues" evidence="1">
    <location>
        <begin position="1393"/>
        <end position="1407"/>
    </location>
</feature>
<reference evidence="2" key="1">
    <citation type="submission" date="2020-05" db="EMBL/GenBank/DDBJ databases">
        <title>Evolutionary and genomic comparisons of hybrid uninucleate and nonhybrid Rhizoctonia fungi.</title>
        <authorList>
            <person name="Li C."/>
            <person name="Chen X."/>
        </authorList>
    </citation>
    <scope>NUCLEOTIDE SEQUENCE</scope>
    <source>
        <strain evidence="2">AG-1 IA</strain>
    </source>
</reference>
<sequence length="1716" mass="192761">MITTGYELLFISNLALFGGYLLDKTVAFTMGFPLGSRIASGREVLTPTSITLPRDVDYWTFRNNGKPFQSKDWVRLKRIADGNPNEQAIGAFGVGFYSLFSITDEPFVQSGNEWMGFYWRKGSEQLIARRGYIPPHLQDSEWTSFEMPLREPTPLPGSPLDIARFLATSLTFMVHLQSVSLYFDGKYLAQIEKTTGIPRKLDIPSGLKLTSPSGLMSTTRITSTSLYMKATLPRWTQSTAEISNSSKIDQSITSGPVGSRPVFPLKTILETSDASKRSCSWHAVKTVESVIQLLVFTAEFSVHLDNKLGAELERATKKKPPHASTYQLLFMGKDESDANKRDGAKGSEVSKSVFDGLQADIERAGHARVFIGHATSQTTGIGGHASAQFIPTVERESIDFINRDISSWNKELLYIGGLLARAVYEIELTYINELWPSIMNGTTTYWTNESDADNLLRLWLQNRSLHALQFFTVYPTKPSAVVETEFQAAFFDSGPIPNHPFPIISTLGVRSVAEVRNFNPRLVGLLKNTPMLLPEISTSNPLMLAAIQKRGMCMDISIQDVFKELIDRILDEQEVIVLLQWLAGLNCSRPNTGIQDLKEIYSRTKFFDLGKEGSRRNVISLISIKTFISHHPAIIPVDSPLPGHTLPPTISISLENLELDKLFGWTKLSVPDWISYLTCPEVQGNRNTDIGLNPRFAETVLGVIARAWPSMNQRDQKRIHLMLSNVSCIPTTAGLKIPKEVYLLSTHEFPNLSVLAMPSGTPVRGTFEKVMVALGVKQHVELEIVFSRITQDPNWTTAKLIKYLVDVQSSLSSDEKDLLKQSKLFTREGDKSQGGILFYSASELYEPIDILRNMGLPLLAWDSSVRWKPGSAANFLFELGLKRFPPLQVILPLIGTADLNKRRIVIEYFMKNYNAFYKHYRADFFKRLRFVPAIKGDGSALLSDPTMVYSNPKCASMGFNIVDPSLDQDLIFKLQIRKDPLVDALLVVLADSPPRNHDLARKSYEYLASRIGDFTVAQLTYIAITAFVPVQVHSHCISKDQDHSVQRMFKPSEVYFGNMEIQNDPCSGFFTYIDFGADAAKFLKVAGVKDQPNSSQICQAIISDPKRFKDAVGGYEHYLNYLKRIGTQIDLFRPEVIQKMRQSCMLVGKRKSSELSKGNTEESGEMGASDKKTDGDVQFELLTPEEVVIVDDIHTYAIFGHAVWSAPQEDDIETLYKTLGSRRLSSLVSRDYKITPSDKHKHSNKAEDIRLLLLERLPIFLQGYTDKDIYLTPEWLCRDSNLRVNMAHQIQLTRHLEDTLNPPVSQELSATAERDAARDTVTLWLSEELEIDSFEIANALCSVLLACPKINDSMLFTTILSADVKALRRRGLGVDSSYTRGKVEYAQPKLTRPRVENKSRDSGETELHAASSVPKPTDLTSITLQAGRTSPEPSTPAIDSVPQTNPNDNTEEVLPTLYSWSFPGAFGSTSNLNWINPAEPWWLGKTSPPHQEPLTSDQTAAHEPKYNVSLGIPPFLLARGGPSGSGPQPEFAWSLQSWFMYCSRRQIVMVMEPLEQGYCRFGDSIESFFFSGLVDGYRIYTTQDTLHPKQLLAQISDSVTRFGSLIVAPLRTVYGLLPSSVHIVYSNKAGLISLSHYDSCSLFLNFKYYKDWHERGDLQKTLTFWYFALAREIADNLRGPYTYSRDHEYEYSVRVLLEHHFSEFSALLARVKTTAQ</sequence>
<dbReference type="InterPro" id="IPR022155">
    <property type="entry name" value="DUF3684"/>
</dbReference>
<accession>A0A8H8PA73</accession>
<feature type="region of interest" description="Disordered" evidence="1">
    <location>
        <begin position="1386"/>
        <end position="1450"/>
    </location>
</feature>
<dbReference type="KEGG" id="rsx:RhiXN_12264"/>
<keyword evidence="2" id="KW-0418">Kinase</keyword>
<dbReference type="Proteomes" id="UP000650533">
    <property type="component" value="Chromosome 15"/>
</dbReference>
<dbReference type="Gene3D" id="3.30.565.10">
    <property type="entry name" value="Histidine kinase-like ATPase, C-terminal domain"/>
    <property type="match status" value="1"/>
</dbReference>
<dbReference type="Pfam" id="PF12449">
    <property type="entry name" value="DUF3684"/>
    <property type="match status" value="1"/>
</dbReference>
<keyword evidence="2" id="KW-0808">Transferase</keyword>
<feature type="region of interest" description="Disordered" evidence="1">
    <location>
        <begin position="1151"/>
        <end position="1171"/>
    </location>
</feature>
<dbReference type="PANTHER" id="PTHR47839">
    <property type="entry name" value="DOMAIN PROTEIN, PUTATIVE (AFU_ORTHOLOGUE AFUA_6G04830)-RELATED"/>
    <property type="match status" value="1"/>
</dbReference>
<dbReference type="GeneID" id="67034542"/>
<evidence type="ECO:0000256" key="1">
    <source>
        <dbReference type="SAM" id="MobiDB-lite"/>
    </source>
</evidence>
<evidence type="ECO:0000313" key="3">
    <source>
        <dbReference type="Proteomes" id="UP000650533"/>
    </source>
</evidence>
<organism evidence="2 3">
    <name type="scientific">Rhizoctonia solani</name>
    <dbReference type="NCBI Taxonomy" id="456999"/>
    <lineage>
        <taxon>Eukaryota</taxon>
        <taxon>Fungi</taxon>
        <taxon>Dikarya</taxon>
        <taxon>Basidiomycota</taxon>
        <taxon>Agaricomycotina</taxon>
        <taxon>Agaricomycetes</taxon>
        <taxon>Cantharellales</taxon>
        <taxon>Ceratobasidiaceae</taxon>
        <taxon>Rhizoctonia</taxon>
    </lineage>
</organism>
<gene>
    <name evidence="2" type="ORF">RhiXN_12264</name>
</gene>
<dbReference type="PANTHER" id="PTHR47839:SF1">
    <property type="entry name" value="DOMAIN PROTEIN, PUTATIVE (AFU_ORTHOLOGUE AFUA_6G04830)-RELATED"/>
    <property type="match status" value="1"/>
</dbReference>
<dbReference type="GO" id="GO:0016301">
    <property type="term" value="F:kinase activity"/>
    <property type="evidence" value="ECO:0007669"/>
    <property type="project" value="UniProtKB-KW"/>
</dbReference>
<name>A0A8H8PA73_9AGAM</name>
<dbReference type="RefSeq" id="XP_043186840.1">
    <property type="nucleotide sequence ID" value="XM_043332079.1"/>
</dbReference>
<evidence type="ECO:0000313" key="2">
    <source>
        <dbReference type="EMBL" id="QRW26603.1"/>
    </source>
</evidence>
<feature type="compositionally biased region" description="Polar residues" evidence="1">
    <location>
        <begin position="1418"/>
        <end position="1432"/>
    </location>
</feature>
<proteinExistence type="predicted"/>
<dbReference type="SUPFAM" id="SSF55874">
    <property type="entry name" value="ATPase domain of HSP90 chaperone/DNA topoisomerase II/histidine kinase"/>
    <property type="match status" value="1"/>
</dbReference>
<protein>
    <submittedName>
        <fullName evidence="2">Protein-histidine kinase</fullName>
    </submittedName>
</protein>
<dbReference type="EMBL" id="CP059672">
    <property type="protein sequence ID" value="QRW26603.1"/>
    <property type="molecule type" value="Genomic_DNA"/>
</dbReference>